<name>M0A9T1_9EURY</name>
<keyword evidence="1" id="KW-1133">Transmembrane helix</keyword>
<evidence type="ECO:0000313" key="3">
    <source>
        <dbReference type="Proteomes" id="UP000011648"/>
    </source>
</evidence>
<reference evidence="2 3" key="1">
    <citation type="journal article" date="2014" name="PLoS Genet.">
        <title>Phylogenetically driven sequencing of extremely halophilic archaea reveals strategies for static and dynamic osmo-response.</title>
        <authorList>
            <person name="Becker E.A."/>
            <person name="Seitzer P.M."/>
            <person name="Tritt A."/>
            <person name="Larsen D."/>
            <person name="Krusor M."/>
            <person name="Yao A.I."/>
            <person name="Wu D."/>
            <person name="Madern D."/>
            <person name="Eisen J.A."/>
            <person name="Darling A.E."/>
            <person name="Facciotti M.T."/>
        </authorList>
    </citation>
    <scope>NUCLEOTIDE SEQUENCE [LARGE SCALE GENOMIC DNA]</scope>
    <source>
        <strain evidence="2 3">DSM 12281</strain>
    </source>
</reference>
<accession>M0A9T1</accession>
<dbReference type="OrthoDB" id="206263at2157"/>
<evidence type="ECO:0000313" key="2">
    <source>
        <dbReference type="EMBL" id="ELY95500.1"/>
    </source>
</evidence>
<feature type="transmembrane region" description="Helical" evidence="1">
    <location>
        <begin position="35"/>
        <end position="65"/>
    </location>
</feature>
<dbReference type="InterPro" id="IPR007403">
    <property type="entry name" value="DUF456"/>
</dbReference>
<keyword evidence="1" id="KW-0472">Membrane</keyword>
<dbReference type="PATRIC" id="fig|1230458.4.peg.889"/>
<gene>
    <name evidence="2" type="ORF">C484_04405</name>
</gene>
<dbReference type="PANTHER" id="PTHR39165:SF1">
    <property type="entry name" value="DUF456 DOMAIN-CONTAINING PROTEIN"/>
    <property type="match status" value="1"/>
</dbReference>
<feature type="transmembrane region" description="Helical" evidence="1">
    <location>
        <begin position="101"/>
        <end position="117"/>
    </location>
</feature>
<keyword evidence="3" id="KW-1185">Reference proteome</keyword>
<dbReference type="RefSeq" id="WP_006824735.1">
    <property type="nucleotide sequence ID" value="NZ_AOIL01000013.1"/>
</dbReference>
<dbReference type="EMBL" id="AOIL01000013">
    <property type="protein sequence ID" value="ELY95500.1"/>
    <property type="molecule type" value="Genomic_DNA"/>
</dbReference>
<keyword evidence="1" id="KW-0812">Transmembrane</keyword>
<dbReference type="Pfam" id="PF04306">
    <property type="entry name" value="DUF456"/>
    <property type="match status" value="1"/>
</dbReference>
<feature type="transmembrane region" description="Helical" evidence="1">
    <location>
        <begin position="129"/>
        <end position="160"/>
    </location>
</feature>
<dbReference type="STRING" id="1230458.C484_04405"/>
<dbReference type="Proteomes" id="UP000011648">
    <property type="component" value="Unassembled WGS sequence"/>
</dbReference>
<evidence type="ECO:0000256" key="1">
    <source>
        <dbReference type="SAM" id="Phobius"/>
    </source>
</evidence>
<protein>
    <recommendedName>
        <fullName evidence="4">DUF456 domain-containing protein</fullName>
    </recommendedName>
</protein>
<comment type="caution">
    <text evidence="2">The sequence shown here is derived from an EMBL/GenBank/DDBJ whole genome shotgun (WGS) entry which is preliminary data.</text>
</comment>
<proteinExistence type="predicted"/>
<dbReference type="AlphaFoldDB" id="M0A9T1"/>
<sequence>MVDAGLVLAVAVLLGGVLGTVVPLVPGGALSLSGVYLYWWLSGFTAPGPIALVVLTILGLVTLFVELFAGSIAARAGGASWVTTGLAAAVGIVLMVVTGPLGLLLGLFGTVFVVEYLRAGDLDRSTQSAIYATVGILASTAIQVLLTVSILCGFLIAVVVL</sequence>
<organism evidence="2 3">
    <name type="scientific">Natrialba taiwanensis DSM 12281</name>
    <dbReference type="NCBI Taxonomy" id="1230458"/>
    <lineage>
        <taxon>Archaea</taxon>
        <taxon>Methanobacteriati</taxon>
        <taxon>Methanobacteriota</taxon>
        <taxon>Stenosarchaea group</taxon>
        <taxon>Halobacteria</taxon>
        <taxon>Halobacteriales</taxon>
        <taxon>Natrialbaceae</taxon>
        <taxon>Natrialba</taxon>
    </lineage>
</organism>
<evidence type="ECO:0008006" key="4">
    <source>
        <dbReference type="Google" id="ProtNLM"/>
    </source>
</evidence>
<dbReference type="PANTHER" id="PTHR39165">
    <property type="entry name" value="IG HYPOTHETICAL 17883"/>
    <property type="match status" value="1"/>
</dbReference>